<name>A0A5E4DB84_MARMO</name>
<dbReference type="Proteomes" id="UP000335636">
    <property type="component" value="Unassembled WGS sequence"/>
</dbReference>
<feature type="non-terminal residue" evidence="1">
    <location>
        <position position="1"/>
    </location>
</feature>
<accession>A0A5E4DB84</accession>
<proteinExistence type="predicted"/>
<dbReference type="EMBL" id="CABDUW010005838">
    <property type="protein sequence ID" value="VTJ91010.1"/>
    <property type="molecule type" value="Genomic_DNA"/>
</dbReference>
<protein>
    <submittedName>
        <fullName evidence="1">Uncharacterized protein</fullName>
    </submittedName>
</protein>
<sequence length="117" mass="12223">GAVGATNTKPKEQDELCLKAKVPNRYRFPARLTPRRLGERLSAPLSQRGRVRENRPIRNAARKVWAGAAARTAGGRYALGPLSTLGLIAAGGPQVALAPARAAGAIGRTPGHPEAGK</sequence>
<feature type="non-terminal residue" evidence="1">
    <location>
        <position position="117"/>
    </location>
</feature>
<comment type="caution">
    <text evidence="1">The sequence shown here is derived from an EMBL/GenBank/DDBJ whole genome shotgun (WGS) entry which is preliminary data.</text>
</comment>
<reference evidence="1" key="1">
    <citation type="submission" date="2019-04" db="EMBL/GenBank/DDBJ databases">
        <authorList>
            <person name="Alioto T."/>
            <person name="Alioto T."/>
        </authorList>
    </citation>
    <scope>NUCLEOTIDE SEQUENCE [LARGE SCALE GENOMIC DNA]</scope>
</reference>
<evidence type="ECO:0000313" key="1">
    <source>
        <dbReference type="EMBL" id="VTJ91010.1"/>
    </source>
</evidence>
<evidence type="ECO:0000313" key="2">
    <source>
        <dbReference type="Proteomes" id="UP000335636"/>
    </source>
</evidence>
<keyword evidence="2" id="KW-1185">Reference proteome</keyword>
<gene>
    <name evidence="1" type="ORF">MONAX_5E017039</name>
</gene>
<organism evidence="1 2">
    <name type="scientific">Marmota monax</name>
    <name type="common">Woodchuck</name>
    <dbReference type="NCBI Taxonomy" id="9995"/>
    <lineage>
        <taxon>Eukaryota</taxon>
        <taxon>Metazoa</taxon>
        <taxon>Chordata</taxon>
        <taxon>Craniata</taxon>
        <taxon>Vertebrata</taxon>
        <taxon>Euteleostomi</taxon>
        <taxon>Mammalia</taxon>
        <taxon>Eutheria</taxon>
        <taxon>Euarchontoglires</taxon>
        <taxon>Glires</taxon>
        <taxon>Rodentia</taxon>
        <taxon>Sciuromorpha</taxon>
        <taxon>Sciuridae</taxon>
        <taxon>Xerinae</taxon>
        <taxon>Marmotini</taxon>
        <taxon>Marmota</taxon>
    </lineage>
</organism>
<dbReference type="AlphaFoldDB" id="A0A5E4DB84"/>